<reference evidence="5" key="1">
    <citation type="journal article" date="2021" name="Sci. Rep.">
        <title>Diploid genomic architecture of Nitzschia inconspicua, an elite biomass production diatom.</title>
        <authorList>
            <person name="Oliver A."/>
            <person name="Podell S."/>
            <person name="Pinowska A."/>
            <person name="Traller J.C."/>
            <person name="Smith S.R."/>
            <person name="McClure R."/>
            <person name="Beliaev A."/>
            <person name="Bohutskyi P."/>
            <person name="Hill E.A."/>
            <person name="Rabines A."/>
            <person name="Zheng H."/>
            <person name="Allen L.Z."/>
            <person name="Kuo A."/>
            <person name="Grigoriev I.V."/>
            <person name="Allen A.E."/>
            <person name="Hazlebeck D."/>
            <person name="Allen E.E."/>
        </authorList>
    </citation>
    <scope>NUCLEOTIDE SEQUENCE</scope>
    <source>
        <strain evidence="5">Hildebrandi</strain>
    </source>
</reference>
<keyword evidence="2 3" id="KW-0067">ATP-binding</keyword>
<comment type="similarity">
    <text evidence="3">Belongs to the heat shock protein 70 family.</text>
</comment>
<evidence type="ECO:0000256" key="3">
    <source>
        <dbReference type="RuleBase" id="RU003322"/>
    </source>
</evidence>
<evidence type="ECO:0000256" key="2">
    <source>
        <dbReference type="ARBA" id="ARBA00022840"/>
    </source>
</evidence>
<dbReference type="InterPro" id="IPR018181">
    <property type="entry name" value="Heat_shock_70_CS"/>
</dbReference>
<protein>
    <submittedName>
        <fullName evidence="5">Chaperone protein DnaK</fullName>
    </submittedName>
</protein>
<reference evidence="5" key="2">
    <citation type="submission" date="2021-04" db="EMBL/GenBank/DDBJ databases">
        <authorList>
            <person name="Podell S."/>
        </authorList>
    </citation>
    <scope>NUCLEOTIDE SEQUENCE</scope>
    <source>
        <strain evidence="5">Hildebrandi</strain>
    </source>
</reference>
<evidence type="ECO:0000313" key="5">
    <source>
        <dbReference type="EMBL" id="KAG7360196.1"/>
    </source>
</evidence>
<evidence type="ECO:0000313" key="6">
    <source>
        <dbReference type="Proteomes" id="UP000693970"/>
    </source>
</evidence>
<gene>
    <name evidence="5" type="ORF">IV203_035295</name>
</gene>
<dbReference type="OrthoDB" id="10262720at2759"/>
<name>A0A9K3LG08_9STRA</name>
<accession>A0A9K3LG08</accession>
<comment type="caution">
    <text evidence="5">The sequence shown here is derived from an EMBL/GenBank/DDBJ whole genome shotgun (WGS) entry which is preliminary data.</text>
</comment>
<dbReference type="InterPro" id="IPR013126">
    <property type="entry name" value="Hsp_70_fam"/>
</dbReference>
<keyword evidence="4" id="KW-0812">Transmembrane</keyword>
<dbReference type="AlphaFoldDB" id="A0A9K3LG08"/>
<dbReference type="PROSITE" id="PS00329">
    <property type="entry name" value="HSP70_2"/>
    <property type="match status" value="1"/>
</dbReference>
<keyword evidence="4" id="KW-0472">Membrane</keyword>
<dbReference type="EMBL" id="JAGRRH010000013">
    <property type="protein sequence ID" value="KAG7360196.1"/>
    <property type="molecule type" value="Genomic_DNA"/>
</dbReference>
<sequence length="668" mass="73976">MSTKEKTGLDHEFSSPVSDGIWIGIDLGTSNSACAVWDSTRGSSKWMRLPNELAFSQQNGKIGRIMPSVVRWEQQQQRGGKMETLVGAAALKSQQYNYGQANKSKSSLLQSVKRLLGKSFQELDREWIQTLDFDVLPPNPTEHESHDQQSLRLVARTSNSNETITTTPEDVLAEQLKALRNSSQVYLDRYRVKKKLKIPGCCALSNNDAFTLAPRIRNVVVGVPAHFSQRHIELIKSACRKAGFDGHVGTCLESTAAAMAYGLTMQETTKHATIMVVDMGGGTTDITVVTQQTKPRTVEEDCIDVDESSQHSSYQVLLTRGDEALGGDDIDQAIMDYCIRLSSVEASTLDGPELREKCRKAKEALCRTEDPSSSETIALNGSKQTVVVTQHDFVEILQPWLQRAKDLIVRAKLDLESSKLASTIDEVVLVGGTTRIPAIRNMIQDIFPPVELSTSLNPMSSVAQGLAIEAAIMSKEIPLHELKSALMLDCVPHAIGVELPEGKGFVEIIPRNASLPAQGRAIFTLADKNQAGVTLKAVEKVGVDRYEPMSREEFTFLLRRLTPLELKAMNERSIHVGMKVDIDGKFIVSIFDENDPEQVRKKEWFERRERKQEAVAELGYIKDLLLSDSDTNLEQLFLSLALFGIFVIYIAVKIAFANPVDNESTILG</sequence>
<evidence type="ECO:0000256" key="4">
    <source>
        <dbReference type="SAM" id="Phobius"/>
    </source>
</evidence>
<dbReference type="PANTHER" id="PTHR19375">
    <property type="entry name" value="HEAT SHOCK PROTEIN 70KDA"/>
    <property type="match status" value="1"/>
</dbReference>
<organism evidence="5 6">
    <name type="scientific">Nitzschia inconspicua</name>
    <dbReference type="NCBI Taxonomy" id="303405"/>
    <lineage>
        <taxon>Eukaryota</taxon>
        <taxon>Sar</taxon>
        <taxon>Stramenopiles</taxon>
        <taxon>Ochrophyta</taxon>
        <taxon>Bacillariophyta</taxon>
        <taxon>Bacillariophyceae</taxon>
        <taxon>Bacillariophycidae</taxon>
        <taxon>Bacillariales</taxon>
        <taxon>Bacillariaceae</taxon>
        <taxon>Nitzschia</taxon>
    </lineage>
</organism>
<evidence type="ECO:0000256" key="1">
    <source>
        <dbReference type="ARBA" id="ARBA00022741"/>
    </source>
</evidence>
<keyword evidence="1 3" id="KW-0547">Nucleotide-binding</keyword>
<feature type="transmembrane region" description="Helical" evidence="4">
    <location>
        <begin position="636"/>
        <end position="656"/>
    </location>
</feature>
<keyword evidence="4" id="KW-1133">Transmembrane helix</keyword>
<dbReference type="Pfam" id="PF00012">
    <property type="entry name" value="HSP70"/>
    <property type="match status" value="2"/>
</dbReference>
<keyword evidence="6" id="KW-1185">Reference proteome</keyword>
<dbReference type="GO" id="GO:0005524">
    <property type="term" value="F:ATP binding"/>
    <property type="evidence" value="ECO:0007669"/>
    <property type="project" value="UniProtKB-KW"/>
</dbReference>
<dbReference type="Proteomes" id="UP000693970">
    <property type="component" value="Unassembled WGS sequence"/>
</dbReference>
<dbReference type="GO" id="GO:0140662">
    <property type="term" value="F:ATP-dependent protein folding chaperone"/>
    <property type="evidence" value="ECO:0007669"/>
    <property type="project" value="InterPro"/>
</dbReference>
<dbReference type="PROSITE" id="PS00297">
    <property type="entry name" value="HSP70_1"/>
    <property type="match status" value="1"/>
</dbReference>
<proteinExistence type="inferred from homology"/>